<name>A0A6B0T973_9EURY</name>
<dbReference type="InterPro" id="IPR043870">
    <property type="entry name" value="DUF5830"/>
</dbReference>
<protein>
    <submittedName>
        <fullName evidence="1">MarR family transcriptional regulator</fullName>
    </submittedName>
</protein>
<proteinExistence type="predicted"/>
<dbReference type="AlphaFoldDB" id="A0A6B0T973"/>
<comment type="caution">
    <text evidence="1">The sequence shown here is derived from an EMBL/GenBank/DDBJ whole genome shotgun (WGS) entry which is preliminary data.</text>
</comment>
<sequence>MPLSDAVDRIETITSDPAITREILDTAEMRGIIDRGDGVIHTNSGSVLSFEADVVEREGEFTCRRCGADISTGYFVTFEAGEHGPFGSSCIRKVTGRE</sequence>
<organism evidence="1 2">
    <name type="scientific">Halovenus carboxidivorans</name>
    <dbReference type="NCBI Taxonomy" id="2692199"/>
    <lineage>
        <taxon>Archaea</taxon>
        <taxon>Methanobacteriati</taxon>
        <taxon>Methanobacteriota</taxon>
        <taxon>Stenosarchaea group</taxon>
        <taxon>Halobacteria</taxon>
        <taxon>Halobacteriales</taxon>
        <taxon>Haloarculaceae</taxon>
        <taxon>Halovenus</taxon>
    </lineage>
</organism>
<gene>
    <name evidence="1" type="ORF">GRX03_07310</name>
</gene>
<reference evidence="1 2" key="1">
    <citation type="submission" date="2019-12" db="EMBL/GenBank/DDBJ databases">
        <title>Isolation and characterization of three novel carbon monoxide-oxidizing members of Halobacteria from salione crusts and soils.</title>
        <authorList>
            <person name="Myers M.R."/>
            <person name="King G.M."/>
        </authorList>
    </citation>
    <scope>NUCLEOTIDE SEQUENCE [LARGE SCALE GENOMIC DNA]</scope>
    <source>
        <strain evidence="1 2">WSH3</strain>
    </source>
</reference>
<dbReference type="Pfam" id="PF19148">
    <property type="entry name" value="DUF5830"/>
    <property type="match status" value="1"/>
</dbReference>
<accession>A0A6B0T973</accession>
<dbReference type="EMBL" id="WUUT01000002">
    <property type="protein sequence ID" value="MXR51410.1"/>
    <property type="molecule type" value="Genomic_DNA"/>
</dbReference>
<evidence type="ECO:0000313" key="1">
    <source>
        <dbReference type="EMBL" id="MXR51410.1"/>
    </source>
</evidence>
<evidence type="ECO:0000313" key="2">
    <source>
        <dbReference type="Proteomes" id="UP000466535"/>
    </source>
</evidence>
<keyword evidence="2" id="KW-1185">Reference proteome</keyword>
<dbReference type="Proteomes" id="UP000466535">
    <property type="component" value="Unassembled WGS sequence"/>
</dbReference>